<accession>A0A9Q9MF73</accession>
<dbReference type="AlphaFoldDB" id="A0A9Q9MF73"/>
<dbReference type="InterPro" id="IPR033120">
    <property type="entry name" value="HOTDOG_ACOT"/>
</dbReference>
<dbReference type="Gene3D" id="3.10.129.10">
    <property type="entry name" value="Hotdog Thioesterase"/>
    <property type="match status" value="1"/>
</dbReference>
<dbReference type="Proteomes" id="UP001058003">
    <property type="component" value="Chromosome"/>
</dbReference>
<keyword evidence="1" id="KW-0378">Hydrolase</keyword>
<dbReference type="RefSeq" id="WP_033364315.1">
    <property type="nucleotide sequence ID" value="NZ_CP073767.1"/>
</dbReference>
<dbReference type="Pfam" id="PF03061">
    <property type="entry name" value="4HBT"/>
    <property type="match status" value="1"/>
</dbReference>
<evidence type="ECO:0000259" key="2">
    <source>
        <dbReference type="PROSITE" id="PS51770"/>
    </source>
</evidence>
<dbReference type="EMBL" id="CP073767">
    <property type="protein sequence ID" value="UWZ50351.1"/>
    <property type="molecule type" value="Genomic_DNA"/>
</dbReference>
<dbReference type="GO" id="GO:0016787">
    <property type="term" value="F:hydrolase activity"/>
    <property type="evidence" value="ECO:0007669"/>
    <property type="project" value="UniProtKB-KW"/>
</dbReference>
<dbReference type="InterPro" id="IPR006683">
    <property type="entry name" value="Thioestr_dom"/>
</dbReference>
<dbReference type="OrthoDB" id="5510361at2"/>
<reference evidence="3" key="1">
    <citation type="submission" date="2021-04" db="EMBL/GenBank/DDBJ databases">
        <title>Dactylosporangium aurantiacum NRRL B-8018 full assembly.</title>
        <authorList>
            <person name="Hartkoorn R.C."/>
            <person name="Beaudoing E."/>
            <person name="Hot D."/>
        </authorList>
    </citation>
    <scope>NUCLEOTIDE SEQUENCE</scope>
    <source>
        <strain evidence="3">NRRL B-8018</strain>
    </source>
</reference>
<evidence type="ECO:0000256" key="1">
    <source>
        <dbReference type="PROSITE-ProRule" id="PRU01106"/>
    </source>
</evidence>
<dbReference type="KEGG" id="daur:Daura_26285"/>
<sequence length="127" mass="13252">MSGAAVGVRVTHRRYVPYSHAHYAGNLVDGAYSLALFGDVATELCIRTDGDEGLFAGYSTVAFHAPVHAGDVLEVTATITRVGTRSRTVDFACHVVCRGTPQVRASAAQVLDPPLLAVSATGTVVVP</sequence>
<organism evidence="3 4">
    <name type="scientific">Dactylosporangium aurantiacum</name>
    <dbReference type="NCBI Taxonomy" id="35754"/>
    <lineage>
        <taxon>Bacteria</taxon>
        <taxon>Bacillati</taxon>
        <taxon>Actinomycetota</taxon>
        <taxon>Actinomycetes</taxon>
        <taxon>Micromonosporales</taxon>
        <taxon>Micromonosporaceae</taxon>
        <taxon>Dactylosporangium</taxon>
    </lineage>
</organism>
<gene>
    <name evidence="3" type="ORF">Daura_26285</name>
</gene>
<name>A0A9Q9MF73_9ACTN</name>
<dbReference type="PROSITE" id="PS51770">
    <property type="entry name" value="HOTDOG_ACOT"/>
    <property type="match status" value="1"/>
</dbReference>
<keyword evidence="4" id="KW-1185">Reference proteome</keyword>
<evidence type="ECO:0000313" key="3">
    <source>
        <dbReference type="EMBL" id="UWZ50351.1"/>
    </source>
</evidence>
<proteinExistence type="predicted"/>
<dbReference type="InterPro" id="IPR029069">
    <property type="entry name" value="HotDog_dom_sf"/>
</dbReference>
<dbReference type="SUPFAM" id="SSF54637">
    <property type="entry name" value="Thioesterase/thiol ester dehydrase-isomerase"/>
    <property type="match status" value="1"/>
</dbReference>
<evidence type="ECO:0000313" key="4">
    <source>
        <dbReference type="Proteomes" id="UP001058003"/>
    </source>
</evidence>
<feature type="domain" description="HotDog ACOT-type" evidence="2">
    <location>
        <begin position="6"/>
        <end position="127"/>
    </location>
</feature>
<protein>
    <submittedName>
        <fullName evidence="3">3-aminobutyryl-CoA ammonia-lyase</fullName>
    </submittedName>
</protein>